<feature type="binding site" evidence="1">
    <location>
        <position position="168"/>
    </location>
    <ligand>
        <name>(6S)-NADPHX</name>
        <dbReference type="ChEBI" id="CHEBI:64076"/>
    </ligand>
</feature>
<organism evidence="3 5">
    <name type="scientific">Caldiarchaeum subterraneum</name>
    <dbReference type="NCBI Taxonomy" id="311458"/>
    <lineage>
        <taxon>Archaea</taxon>
        <taxon>Nitrososphaerota</taxon>
        <taxon>Candidatus Caldarchaeales</taxon>
        <taxon>Candidatus Caldarchaeaceae</taxon>
        <taxon>Candidatus Caldarchaeum</taxon>
    </lineage>
</organism>
<dbReference type="GO" id="GO:0046872">
    <property type="term" value="F:metal ion binding"/>
    <property type="evidence" value="ECO:0007669"/>
    <property type="project" value="UniProtKB-KW"/>
</dbReference>
<proteinExistence type="inferred from homology"/>
<dbReference type="GO" id="GO:0000932">
    <property type="term" value="C:P-body"/>
    <property type="evidence" value="ECO:0007669"/>
    <property type="project" value="TreeGrafter"/>
</dbReference>
<dbReference type="InterPro" id="IPR036652">
    <property type="entry name" value="YjeF_N_dom_sf"/>
</dbReference>
<dbReference type="Pfam" id="PF03853">
    <property type="entry name" value="YjeF_N"/>
    <property type="match status" value="1"/>
</dbReference>
<dbReference type="STRING" id="311458.CSUB_C1390"/>
<keyword evidence="1" id="KW-0630">Potassium</keyword>
<evidence type="ECO:0000313" key="4">
    <source>
        <dbReference type="EMBL" id="BAJ51241.1"/>
    </source>
</evidence>
<dbReference type="Proteomes" id="UP000008120">
    <property type="component" value="Chromosome"/>
</dbReference>
<comment type="function">
    <text evidence="1">Catalyzes the epimerization of the S- and R-forms of NAD(P)HX, a damaged form of NAD(P)H that is a result of enzymatic or heat-dependent hydration. This is a prerequisite for the S-specific NAD(P)H-hydrate dehydratase to allow the repair of both epimers of NAD(P)HX.</text>
</comment>
<evidence type="ECO:0000313" key="3">
    <source>
        <dbReference type="EMBL" id="BAJ48490.1"/>
    </source>
</evidence>
<dbReference type="EMBL" id="AP011866">
    <property type="protein sequence ID" value="BAJ48490.1"/>
    <property type="molecule type" value="Genomic_DNA"/>
</dbReference>
<dbReference type="KEGG" id="csu:CSUB_C1390"/>
<reference evidence="3 5" key="2">
    <citation type="journal article" date="2011" name="Nucleic Acids Res.">
        <title>Insights into the evolution of Archaea and eukaryotic protein modifier systems revealed by the genome of a novel archaeal group.</title>
        <authorList>
            <person name="Nunoura T."/>
            <person name="Takaki Y."/>
            <person name="Kakuta J."/>
            <person name="Nishi S."/>
            <person name="Sugahara J."/>
            <person name="Kazama H."/>
            <person name="Chee G."/>
            <person name="Hattori M."/>
            <person name="Kanai A."/>
            <person name="Atomi H."/>
            <person name="Takai K."/>
            <person name="Takami H."/>
        </authorList>
    </citation>
    <scope>NUCLEOTIDE SEQUENCE [LARGE SCALE GENOMIC DNA]</scope>
</reference>
<dbReference type="GO" id="GO:0003729">
    <property type="term" value="F:mRNA binding"/>
    <property type="evidence" value="ECO:0007669"/>
    <property type="project" value="TreeGrafter"/>
</dbReference>
<keyword evidence="1" id="KW-0520">NAD</keyword>
<dbReference type="GO" id="GO:0052856">
    <property type="term" value="F:NAD(P)HX epimerase activity"/>
    <property type="evidence" value="ECO:0007669"/>
    <property type="project" value="UniProtKB-UniRule"/>
</dbReference>
<comment type="catalytic activity">
    <reaction evidence="1">
        <text>(6R)-NADPHX = (6S)-NADPHX</text>
        <dbReference type="Rhea" id="RHEA:32227"/>
        <dbReference type="ChEBI" id="CHEBI:64076"/>
        <dbReference type="ChEBI" id="CHEBI:64077"/>
        <dbReference type="EC" id="5.1.99.6"/>
    </reaction>
</comment>
<dbReference type="EMBL" id="BA000048">
    <property type="protein sequence ID" value="BAJ51241.1"/>
    <property type="molecule type" value="Genomic_DNA"/>
</dbReference>
<comment type="catalytic activity">
    <reaction evidence="1">
        <text>(6R)-NADHX = (6S)-NADHX</text>
        <dbReference type="Rhea" id="RHEA:32215"/>
        <dbReference type="ChEBI" id="CHEBI:64074"/>
        <dbReference type="ChEBI" id="CHEBI:64075"/>
        <dbReference type="EC" id="5.1.99.6"/>
    </reaction>
</comment>
<keyword evidence="1" id="KW-0521">NADP</keyword>
<name>E6N871_CALS0</name>
<dbReference type="SUPFAM" id="SSF64153">
    <property type="entry name" value="YjeF N-terminal domain-like"/>
    <property type="match status" value="1"/>
</dbReference>
<dbReference type="PROSITE" id="PS51385">
    <property type="entry name" value="YJEF_N"/>
    <property type="match status" value="1"/>
</dbReference>
<protein>
    <recommendedName>
        <fullName evidence="1">NAD(P)H-hydrate epimerase</fullName>
        <ecNumber evidence="1">5.1.99.6</ecNumber>
    </recommendedName>
    <alternativeName>
        <fullName evidence="1">NAD(P)HX epimerase</fullName>
    </alternativeName>
</protein>
<comment type="similarity">
    <text evidence="1">Belongs to the NnrE/AIBP family.</text>
</comment>
<evidence type="ECO:0000313" key="5">
    <source>
        <dbReference type="Proteomes" id="UP000008120"/>
    </source>
</evidence>
<dbReference type="NCBIfam" id="TIGR00197">
    <property type="entry name" value="yjeF_nterm"/>
    <property type="match status" value="1"/>
</dbReference>
<feature type="binding site" evidence="1">
    <location>
        <position position="61"/>
    </location>
    <ligand>
        <name>K(+)</name>
        <dbReference type="ChEBI" id="CHEBI:29103"/>
    </ligand>
</feature>
<evidence type="ECO:0000259" key="2">
    <source>
        <dbReference type="PROSITE" id="PS51385"/>
    </source>
</evidence>
<accession>E6N871</accession>
<keyword evidence="1" id="KW-0479">Metal-binding</keyword>
<dbReference type="HAMAP" id="MF_01966">
    <property type="entry name" value="NADHX_epimerase"/>
    <property type="match status" value="1"/>
</dbReference>
<feature type="binding site" evidence="1">
    <location>
        <begin position="139"/>
        <end position="145"/>
    </location>
    <ligand>
        <name>(6S)-NADPHX</name>
        <dbReference type="ChEBI" id="CHEBI:64076"/>
    </ligand>
</feature>
<feature type="binding site" evidence="1">
    <location>
        <position position="150"/>
    </location>
    <ligand>
        <name>(6S)-NADPHX</name>
        <dbReference type="ChEBI" id="CHEBI:64076"/>
    </ligand>
</feature>
<keyword evidence="1" id="KW-0413">Isomerase</keyword>
<feature type="binding site" evidence="1">
    <location>
        <position position="171"/>
    </location>
    <ligand>
        <name>K(+)</name>
        <dbReference type="ChEBI" id="CHEBI:29103"/>
    </ligand>
</feature>
<dbReference type="GO" id="GO:0033962">
    <property type="term" value="P:P-body assembly"/>
    <property type="evidence" value="ECO:0007669"/>
    <property type="project" value="TreeGrafter"/>
</dbReference>
<feature type="binding site" evidence="1">
    <location>
        <begin position="60"/>
        <end position="64"/>
    </location>
    <ligand>
        <name>(6S)-NADPHX</name>
        <dbReference type="ChEBI" id="CHEBI:64076"/>
    </ligand>
</feature>
<dbReference type="PANTHER" id="PTHR13612">
    <property type="entry name" value="ENHANCER OF MRNA-DECAPPING PROTEIN 3"/>
    <property type="match status" value="1"/>
</dbReference>
<dbReference type="EC" id="5.1.99.6" evidence="1"/>
<keyword evidence="1" id="KW-0547">Nucleotide-binding</keyword>
<sequence length="443" mass="48026">MVSDVVSSEDMMVWDENSGYMGVSRLMLMENAGAAVARQLVSHLGQAAGKKVLVLCGPGNNGGDGLAAARHLACIGADVTVFLLAEPEKIRTVEARVNFEAVQNMRASIRLFTVDTVEKLLELANVFEEVDAVVDAVLGTGAKPGLPDLYKTAIKLSNAVNCTRLAVDLPTGLDTDTGEGETYFEPDIIVALHMKKPVHQKFVEKTVVEPIGMPPEASFLAGPGQLRLLLKKIGLGKLSSARLAYVFGEKGPVDYVRDFLTGLKGSTTFCNLNMLVDNPELRYAVASSRAVLLSPDVSPTSIKPFLPRSQPIILTAPTGFLTNPIYVLWSDKPMLQDFREKHRDYLKDVEELCRKLAAPVYVVGEVDMLSNGVKSLANWLGKPIKQSHFPYAAALVAWFVSSGADPLLSMASASYLLRSAELPLLENPKNLADYVHSSIERLA</sequence>
<dbReference type="BioCyc" id="CCAL311458:G131R-1411-MONOMER"/>
<dbReference type="PANTHER" id="PTHR13612:SF0">
    <property type="entry name" value="ENHANCER OF MRNA-DECAPPING PROTEIN 3"/>
    <property type="match status" value="1"/>
</dbReference>
<feature type="domain" description="YjeF N-terminal" evidence="2">
    <location>
        <begin position="11"/>
        <end position="219"/>
    </location>
</feature>
<dbReference type="Gene3D" id="3.40.50.10260">
    <property type="entry name" value="YjeF N-terminal domain"/>
    <property type="match status" value="1"/>
</dbReference>
<reference evidence="3 5" key="1">
    <citation type="journal article" date="2005" name="Environ. Microbiol.">
        <title>Genetic and functional properties of uncultivated thermophilic crenarchaeotes from a subsurface gold mine as revealed by analysis of genome fragments.</title>
        <authorList>
            <person name="Nunoura T."/>
            <person name="Hirayama H."/>
            <person name="Takami H."/>
            <person name="Oida H."/>
            <person name="Nishi S."/>
            <person name="Shimamura S."/>
            <person name="Suzuki Y."/>
            <person name="Inagaki F."/>
            <person name="Takai K."/>
            <person name="Nealson K.H."/>
            <person name="Horikoshi K."/>
        </authorList>
    </citation>
    <scope>NUCLEOTIDE SEQUENCE [LARGE SCALE GENOMIC DNA]</scope>
</reference>
<feature type="binding site" evidence="1">
    <location>
        <position position="135"/>
    </location>
    <ligand>
        <name>K(+)</name>
        <dbReference type="ChEBI" id="CHEBI:29103"/>
    </ligand>
</feature>
<dbReference type="GO" id="GO:0000166">
    <property type="term" value="F:nucleotide binding"/>
    <property type="evidence" value="ECO:0007669"/>
    <property type="project" value="UniProtKB-KW"/>
</dbReference>
<dbReference type="AlphaFoldDB" id="E6N871"/>
<evidence type="ECO:0000256" key="1">
    <source>
        <dbReference type="HAMAP-Rule" id="MF_01966"/>
    </source>
</evidence>
<comment type="cofactor">
    <cofactor evidence="1">
        <name>K(+)</name>
        <dbReference type="ChEBI" id="CHEBI:29103"/>
    </cofactor>
    <text evidence="1">Binds 1 potassium ion per subunit.</text>
</comment>
<dbReference type="GO" id="GO:0031087">
    <property type="term" value="P:deadenylation-independent decapping of nuclear-transcribed mRNA"/>
    <property type="evidence" value="ECO:0007669"/>
    <property type="project" value="TreeGrafter"/>
</dbReference>
<dbReference type="InterPro" id="IPR004443">
    <property type="entry name" value="YjeF_N_dom"/>
</dbReference>
<gene>
    <name evidence="1" type="primary">nnrE</name>
    <name evidence="4" type="ORF">CSUB_C1390</name>
    <name evidence="3" type="ORF">HGMM_F50B05C41</name>
</gene>